<dbReference type="InterPro" id="IPR036237">
    <property type="entry name" value="Xyl_isomerase-like_sf"/>
</dbReference>
<reference evidence="1" key="1">
    <citation type="submission" date="2019-08" db="EMBL/GenBank/DDBJ databases">
        <authorList>
            <person name="Kucharzyk K."/>
            <person name="Murdoch R.W."/>
            <person name="Higgins S."/>
            <person name="Loffler F."/>
        </authorList>
    </citation>
    <scope>NUCLEOTIDE SEQUENCE</scope>
</reference>
<accession>A0A645JB34</accession>
<evidence type="ECO:0000313" key="1">
    <source>
        <dbReference type="EMBL" id="MPN60868.1"/>
    </source>
</evidence>
<dbReference type="EMBL" id="VSSQ01136667">
    <property type="protein sequence ID" value="MPN60868.1"/>
    <property type="molecule type" value="Genomic_DNA"/>
</dbReference>
<organism evidence="1">
    <name type="scientific">bioreactor metagenome</name>
    <dbReference type="NCBI Taxonomy" id="1076179"/>
    <lineage>
        <taxon>unclassified sequences</taxon>
        <taxon>metagenomes</taxon>
        <taxon>ecological metagenomes</taxon>
    </lineage>
</organism>
<dbReference type="SUPFAM" id="SSF51658">
    <property type="entry name" value="Xylose isomerase-like"/>
    <property type="match status" value="1"/>
</dbReference>
<evidence type="ECO:0008006" key="2">
    <source>
        <dbReference type="Google" id="ProtNLM"/>
    </source>
</evidence>
<dbReference type="AlphaFoldDB" id="A0A645JB34"/>
<sequence length="138" mass="15503">MALMNASMTVGYLHALRKLKFLHFGSQIKAQFDNDFPPLTGPEGLKETVMMFHTLKRIGWRGVVEFDCHMLRAEGKPGEEAACRKQFIADCVTGLAMAVQLVDRVEIPQEFHSQSAADLASIRQMCALPEPDIRREGR</sequence>
<gene>
    <name evidence="1" type="ORF">SDC9_208601</name>
</gene>
<dbReference type="Gene3D" id="3.20.20.150">
    <property type="entry name" value="Divalent-metal-dependent TIM barrel enzymes"/>
    <property type="match status" value="1"/>
</dbReference>
<name>A0A645JB34_9ZZZZ</name>
<protein>
    <recommendedName>
        <fullName evidence="2">Xylose isomerase-like TIM barrel domain-containing protein</fullName>
    </recommendedName>
</protein>
<proteinExistence type="predicted"/>
<comment type="caution">
    <text evidence="1">The sequence shown here is derived from an EMBL/GenBank/DDBJ whole genome shotgun (WGS) entry which is preliminary data.</text>
</comment>